<evidence type="ECO:0000313" key="3">
    <source>
        <dbReference type="Proteomes" id="UP000320146"/>
    </source>
</evidence>
<dbReference type="PROSITE" id="PS50404">
    <property type="entry name" value="GST_NTER"/>
    <property type="match status" value="1"/>
</dbReference>
<dbReference type="Proteomes" id="UP000320146">
    <property type="component" value="Unassembled WGS sequence"/>
</dbReference>
<gene>
    <name evidence="2" type="ORF">EVA99_01070</name>
</gene>
<dbReference type="InterPro" id="IPR004045">
    <property type="entry name" value="Glutathione_S-Trfase_N"/>
</dbReference>
<protein>
    <submittedName>
        <fullName evidence="2">Stringent starvation protein A</fullName>
    </submittedName>
</protein>
<dbReference type="SUPFAM" id="SSF52833">
    <property type="entry name" value="Thioredoxin-like"/>
    <property type="match status" value="1"/>
</dbReference>
<dbReference type="Gene3D" id="3.40.30.10">
    <property type="entry name" value="Glutaredoxin"/>
    <property type="match status" value="1"/>
</dbReference>
<proteinExistence type="predicted"/>
<feature type="domain" description="GST N-terminal" evidence="1">
    <location>
        <begin position="1"/>
        <end position="64"/>
    </location>
</feature>
<organism evidence="2 3">
    <name type="scientific">SAR86 cluster bacterium</name>
    <dbReference type="NCBI Taxonomy" id="2030880"/>
    <lineage>
        <taxon>Bacteria</taxon>
        <taxon>Pseudomonadati</taxon>
        <taxon>Pseudomonadota</taxon>
        <taxon>Gammaproteobacteria</taxon>
        <taxon>SAR86 cluster</taxon>
    </lineage>
</organism>
<evidence type="ECO:0000313" key="2">
    <source>
        <dbReference type="EMBL" id="RZO24568.1"/>
    </source>
</evidence>
<comment type="caution">
    <text evidence="2">The sequence shown here is derived from an EMBL/GenBank/DDBJ whole genome shotgun (WGS) entry which is preliminary data.</text>
</comment>
<dbReference type="Pfam" id="PF13409">
    <property type="entry name" value="GST_N_2"/>
    <property type="match status" value="1"/>
</dbReference>
<evidence type="ECO:0000259" key="1">
    <source>
        <dbReference type="PROSITE" id="PS50404"/>
    </source>
</evidence>
<name>A0A520MTN5_9GAMM</name>
<dbReference type="InterPro" id="IPR036249">
    <property type="entry name" value="Thioredoxin-like_sf"/>
</dbReference>
<sequence>MIFYSEEKGHYSHMVRLVLAEKDIACEIKEFDPAGKLPEELPSINPYNKLPVLVDREATIYEPR</sequence>
<reference evidence="2 3" key="1">
    <citation type="submission" date="2019-02" db="EMBL/GenBank/DDBJ databases">
        <title>Prokaryotic population dynamics and viral predation in marine succession experiment using metagenomics: the confinement effect.</title>
        <authorList>
            <person name="Haro-Moreno J.M."/>
            <person name="Rodriguez-Valera F."/>
            <person name="Lopez-Perez M."/>
        </authorList>
    </citation>
    <scope>NUCLEOTIDE SEQUENCE [LARGE SCALE GENOMIC DNA]</scope>
    <source>
        <strain evidence="2">MED-G166</strain>
    </source>
</reference>
<accession>A0A520MTN5</accession>
<feature type="non-terminal residue" evidence="2">
    <location>
        <position position="64"/>
    </location>
</feature>
<dbReference type="AlphaFoldDB" id="A0A520MTN5"/>
<dbReference type="EMBL" id="SHBL01000005">
    <property type="protein sequence ID" value="RZO24568.1"/>
    <property type="molecule type" value="Genomic_DNA"/>
</dbReference>